<evidence type="ECO:0000256" key="6">
    <source>
        <dbReference type="ARBA" id="ARBA00022692"/>
    </source>
</evidence>
<name>A0A934K5F9_9BACT</name>
<keyword evidence="3" id="KW-0813">Transport</keyword>
<evidence type="ECO:0000256" key="8">
    <source>
        <dbReference type="ARBA" id="ARBA00023136"/>
    </source>
</evidence>
<dbReference type="GO" id="GO:0005886">
    <property type="term" value="C:plasma membrane"/>
    <property type="evidence" value="ECO:0007669"/>
    <property type="project" value="UniProtKB-SubCell"/>
</dbReference>
<gene>
    <name evidence="11" type="ORF">JF888_02390</name>
</gene>
<evidence type="ECO:0000313" key="12">
    <source>
        <dbReference type="Proteomes" id="UP000620075"/>
    </source>
</evidence>
<comment type="similarity">
    <text evidence="2">Belongs to the DcuA/DcuB transporter (TC 2.A.13.1) family.</text>
</comment>
<sequence length="134" mass="14364">MDRAPIAFALALFAVAALTTSQSGVTRAIVPIGIALGTPGAVLDGHVAGGHRHLLLPGQRIADRRHWCRSNRHHKDRQVRGEPFVSAADPHLLGGGSAGRPPHRRRAPRVLRLGRRQTSDQPLRWAPAGAANLV</sequence>
<keyword evidence="6" id="KW-0812">Transmembrane</keyword>
<evidence type="ECO:0000256" key="9">
    <source>
        <dbReference type="SAM" id="MobiDB-lite"/>
    </source>
</evidence>
<protein>
    <submittedName>
        <fullName evidence="11">Uncharacterized protein</fullName>
    </submittedName>
</protein>
<comment type="caution">
    <text evidence="11">The sequence shown here is derived from an EMBL/GenBank/DDBJ whole genome shotgun (WGS) entry which is preliminary data.</text>
</comment>
<evidence type="ECO:0000256" key="2">
    <source>
        <dbReference type="ARBA" id="ARBA00006413"/>
    </source>
</evidence>
<keyword evidence="5" id="KW-0997">Cell inner membrane</keyword>
<organism evidence="11 12">
    <name type="scientific">Candidatus Dormiibacter inghamiae</name>
    <dbReference type="NCBI Taxonomy" id="3127013"/>
    <lineage>
        <taxon>Bacteria</taxon>
        <taxon>Bacillati</taxon>
        <taxon>Candidatus Dormiibacterota</taxon>
        <taxon>Candidatus Dormibacteria</taxon>
        <taxon>Candidatus Dormibacterales</taxon>
        <taxon>Candidatus Dormibacteraceae</taxon>
        <taxon>Candidatus Dormiibacter</taxon>
    </lineage>
</organism>
<comment type="subcellular location">
    <subcellularLocation>
        <location evidence="1">Cell inner membrane</location>
        <topology evidence="1">Multi-pass membrane protein</topology>
    </subcellularLocation>
</comment>
<proteinExistence type="inferred from homology"/>
<keyword evidence="10" id="KW-0732">Signal</keyword>
<evidence type="ECO:0000256" key="5">
    <source>
        <dbReference type="ARBA" id="ARBA00022519"/>
    </source>
</evidence>
<evidence type="ECO:0000256" key="4">
    <source>
        <dbReference type="ARBA" id="ARBA00022475"/>
    </source>
</evidence>
<dbReference type="Pfam" id="PF03605">
    <property type="entry name" value="DcuA_DcuB"/>
    <property type="match status" value="1"/>
</dbReference>
<evidence type="ECO:0000256" key="10">
    <source>
        <dbReference type="SAM" id="SignalP"/>
    </source>
</evidence>
<evidence type="ECO:0000256" key="3">
    <source>
        <dbReference type="ARBA" id="ARBA00022448"/>
    </source>
</evidence>
<evidence type="ECO:0000313" key="11">
    <source>
        <dbReference type="EMBL" id="MBJ7602036.1"/>
    </source>
</evidence>
<evidence type="ECO:0000256" key="1">
    <source>
        <dbReference type="ARBA" id="ARBA00004429"/>
    </source>
</evidence>
<dbReference type="GO" id="GO:0015556">
    <property type="term" value="F:C4-dicarboxylate transmembrane transporter activity"/>
    <property type="evidence" value="ECO:0007669"/>
    <property type="project" value="InterPro"/>
</dbReference>
<dbReference type="AlphaFoldDB" id="A0A934K5F9"/>
<reference evidence="11 12" key="1">
    <citation type="submission" date="2020-10" db="EMBL/GenBank/DDBJ databases">
        <title>Ca. Dormibacterota MAGs.</title>
        <authorList>
            <person name="Montgomery K."/>
        </authorList>
    </citation>
    <scope>NUCLEOTIDE SEQUENCE [LARGE SCALE GENOMIC DNA]</scope>
    <source>
        <strain evidence="11">SC8811_S16_3</strain>
    </source>
</reference>
<dbReference type="EMBL" id="JAEKNQ010000013">
    <property type="protein sequence ID" value="MBJ7602036.1"/>
    <property type="molecule type" value="Genomic_DNA"/>
</dbReference>
<keyword evidence="8" id="KW-0472">Membrane</keyword>
<keyword evidence="4" id="KW-1003">Cell membrane</keyword>
<feature type="chain" id="PRO_5037840723" evidence="10">
    <location>
        <begin position="17"/>
        <end position="134"/>
    </location>
</feature>
<accession>A0A934K5F9</accession>
<feature type="compositionally biased region" description="Basic residues" evidence="9">
    <location>
        <begin position="101"/>
        <end position="115"/>
    </location>
</feature>
<feature type="signal peptide" evidence="10">
    <location>
        <begin position="1"/>
        <end position="16"/>
    </location>
</feature>
<feature type="region of interest" description="Disordered" evidence="9">
    <location>
        <begin position="87"/>
        <end position="134"/>
    </location>
</feature>
<dbReference type="InterPro" id="IPR004668">
    <property type="entry name" value="Anaer_Dcu_memb_transpt"/>
</dbReference>
<evidence type="ECO:0000256" key="7">
    <source>
        <dbReference type="ARBA" id="ARBA00022989"/>
    </source>
</evidence>
<keyword evidence="7" id="KW-1133">Transmembrane helix</keyword>
<dbReference type="Proteomes" id="UP000620075">
    <property type="component" value="Unassembled WGS sequence"/>
</dbReference>